<dbReference type="Pfam" id="PF10096">
    <property type="entry name" value="DUF2334"/>
    <property type="match status" value="1"/>
</dbReference>
<proteinExistence type="predicted"/>
<sequence length="622" mass="67258">MPLHSKTRGWGRPSRATVAIALGLSIGLAAPTTASAKPPPDHTSPTSLLHERLSGDISATFGDAQKKAEQDRQQDPHKKLKSVLDTAGGVLQALPSALAQPTVADAVSAATDPTTLVLYDTTGPYGYLGELYAMVTANLAGHFGQVTTMPVSSYQAGQVNNYTATIYFGSTYYGGAIPDGIPAAFYSDVTTTSHPVVWLYDNIWNLANNVGPAQFSSTYGWDPTTSYFNFNSITSVSYKGQSTTRNALNGGGVLGDNITDPSKVTVLAQATDSTGASVPWAIRSGNLTYIGDIPFSYVSETDRVMIFADLLFDALAPTTPTRHRAMVRLEDISPTDDPLQLIQTGQYLKSQNIPFSFGVIPVYTDPNGTYNNGRPETVKLSQRPLLVTAIRSLISNGGTMVMHGYTHQYSNIANPYDGVSGDDFEFYRAQCSTTRTPPYHFEVPCQNTDWVIHQGPVPEDSAAWAQSRVTASSNEFKAAGLTPPTIFEFPHYAGSATDYKTFEPLFKARYERSLYFGGQLNGGPIDYGLLIGQFFPYLVHDVYGETVLPENLGNYEPTASNNNPPRSPADMINSAKLNLTVRDGFASFFYHPYYGLNALKQTVTGIKALGYTFVSPASVLGP</sequence>
<dbReference type="InterPro" id="IPR018763">
    <property type="entry name" value="DUF2334"/>
</dbReference>
<name>A0A561EZW9_9ACTN</name>
<organism evidence="2 3">
    <name type="scientific">Kitasatospora atroaurantiaca</name>
    <dbReference type="NCBI Taxonomy" id="285545"/>
    <lineage>
        <taxon>Bacteria</taxon>
        <taxon>Bacillati</taxon>
        <taxon>Actinomycetota</taxon>
        <taxon>Actinomycetes</taxon>
        <taxon>Kitasatosporales</taxon>
        <taxon>Streptomycetaceae</taxon>
        <taxon>Kitasatospora</taxon>
    </lineage>
</organism>
<dbReference type="RefSeq" id="WP_145795938.1">
    <property type="nucleotide sequence ID" value="NZ_BAAABR010000008.1"/>
</dbReference>
<gene>
    <name evidence="2" type="ORF">FB465_6322</name>
</gene>
<dbReference type="AlphaFoldDB" id="A0A561EZW9"/>
<keyword evidence="3" id="KW-1185">Reference proteome</keyword>
<reference evidence="2 3" key="1">
    <citation type="submission" date="2019-06" db="EMBL/GenBank/DDBJ databases">
        <title>Sequencing the genomes of 1000 actinobacteria strains.</title>
        <authorList>
            <person name="Klenk H.-P."/>
        </authorList>
    </citation>
    <scope>NUCLEOTIDE SEQUENCE [LARGE SCALE GENOMIC DNA]</scope>
    <source>
        <strain evidence="2 3">DSM 41649</strain>
    </source>
</reference>
<evidence type="ECO:0000313" key="2">
    <source>
        <dbReference type="EMBL" id="TWE21155.1"/>
    </source>
</evidence>
<dbReference type="Proteomes" id="UP000318416">
    <property type="component" value="Unassembled WGS sequence"/>
</dbReference>
<keyword evidence="1" id="KW-0732">Signal</keyword>
<accession>A0A561EZW9</accession>
<evidence type="ECO:0000256" key="1">
    <source>
        <dbReference type="SAM" id="SignalP"/>
    </source>
</evidence>
<dbReference type="CDD" id="cd10923">
    <property type="entry name" value="CE4_COG5298"/>
    <property type="match status" value="1"/>
</dbReference>
<dbReference type="OrthoDB" id="2339428at2"/>
<protein>
    <submittedName>
        <fullName evidence="2">Uncharacterized protein YdaL</fullName>
    </submittedName>
</protein>
<evidence type="ECO:0000313" key="3">
    <source>
        <dbReference type="Proteomes" id="UP000318416"/>
    </source>
</evidence>
<comment type="caution">
    <text evidence="2">The sequence shown here is derived from an EMBL/GenBank/DDBJ whole genome shotgun (WGS) entry which is preliminary data.</text>
</comment>
<feature type="signal peptide" evidence="1">
    <location>
        <begin position="1"/>
        <end position="36"/>
    </location>
</feature>
<dbReference type="EMBL" id="VIVR01000001">
    <property type="protein sequence ID" value="TWE21155.1"/>
    <property type="molecule type" value="Genomic_DNA"/>
</dbReference>
<feature type="chain" id="PRO_5021960172" evidence="1">
    <location>
        <begin position="37"/>
        <end position="622"/>
    </location>
</feature>